<sequence>MDSSSPPRKGKGRFLMASEAADLRSNDALTKYLEESYTKPPPQLVELFQEVPHLTKLAELIHNLFQSSQEKPISRENSELCEKGICYLIHDYITMKENAAQANQSLGKAKKLVDYAALLAQNPTDITLAKLQILELQRDNQDYTNKIEELCKEIRIHQDENEKMFNEKNQLINELARQANQHKDEISKFKYEYNKLEDARQQASDQTKIDAEEISRLRKLLNDSRDETSNVNREVKELQEQLEAKTNRINQLRAELQKKDIEFEEFKIKKEKDQETLSTEFFTQSRIFEDKSNAATRKLARYIKNQAKQLDTLIETNRRATIVIQKQNDLLDRYEEELSNEKESNNNVNQQYLDVCDELEELRDEFNSTSTALGQSDTELNKLRSIVERSCNNLAPMFACTPDTLPDACHDLGSTRIDPETASVLRGLNSSCDALSRFIVDLLRTGKANLEFLKEKPIKFTSADKRDILHEVEQTRLFLEKCAYADASEEPAAKYLVDASSKFTFEDKDNVALSSVLAQILCRFREFLQNMVDKLGTVRKVLPAFDCTDYELPAAVADYINQLQPVFQQLLNVIATTLHYHGDIKDVFACLCKFIEESSFVIEYLDENIRPLINFNGKMTDLPAKLQEVLEEYKDITENVEMTTKKAYNDALIKFDKERCVLDRKIDDLNDTIVKKERMNISLQKQLEKLAAELQEANNTNEDLNIQHVEDTKANQVLTMKLQTSDETVERLIKERDRLELTIKERSESYEKRLTDALQKERNLMESSQEREKKRYVEQQKLLENQIKELSRKYEEAKANANQTAKLYNEQSVEHQKIMKKMQAEKLDLTSTLEQLQNEPLSNKLVEELQQKLADARVKNRELFAEIERMKTQKPQPKSVLLSPMPKSPQPMRERSSIIGGNSSVVSQNSAREKVAFVSQLGNLLSPFIGQEITWSRPRVIKTVQALLQRVELLEQTLDKKKQKSEWPQWAEETLKAALPKYKGGLTDPELRTEIADICIGCANRTKLIDMIQILRDEKKALIEKSHDQGNVSDEKSMKSFGLVGLFIALTRKQDPNESRSVITPPSPPAVKSQISMLK</sequence>
<feature type="coiled-coil region" evidence="1">
    <location>
        <begin position="626"/>
        <end position="873"/>
    </location>
</feature>
<evidence type="ECO:0000313" key="3">
    <source>
        <dbReference type="EMBL" id="EAY22664.1"/>
    </source>
</evidence>
<dbReference type="OrthoDB" id="10691386at2759"/>
<dbReference type="PANTHER" id="PTHR19327">
    <property type="entry name" value="GOLGIN"/>
    <property type="match status" value="1"/>
</dbReference>
<protein>
    <submittedName>
        <fullName evidence="3">Uncharacterized protein</fullName>
    </submittedName>
</protein>
<dbReference type="AlphaFoldDB" id="A2DA16"/>
<reference evidence="3" key="2">
    <citation type="journal article" date="2007" name="Science">
        <title>Draft genome sequence of the sexually transmitted pathogen Trichomonas vaginalis.</title>
        <authorList>
            <person name="Carlton J.M."/>
            <person name="Hirt R.P."/>
            <person name="Silva J.C."/>
            <person name="Delcher A.L."/>
            <person name="Schatz M."/>
            <person name="Zhao Q."/>
            <person name="Wortman J.R."/>
            <person name="Bidwell S.L."/>
            <person name="Alsmark U.C.M."/>
            <person name="Besteiro S."/>
            <person name="Sicheritz-Ponten T."/>
            <person name="Noel C.J."/>
            <person name="Dacks J.B."/>
            <person name="Foster P.G."/>
            <person name="Simillion C."/>
            <person name="Van de Peer Y."/>
            <person name="Miranda-Saavedra D."/>
            <person name="Barton G.J."/>
            <person name="Westrop G.D."/>
            <person name="Mueller S."/>
            <person name="Dessi D."/>
            <person name="Fiori P.L."/>
            <person name="Ren Q."/>
            <person name="Paulsen I."/>
            <person name="Zhang H."/>
            <person name="Bastida-Corcuera F.D."/>
            <person name="Simoes-Barbosa A."/>
            <person name="Brown M.T."/>
            <person name="Hayes R.D."/>
            <person name="Mukherjee M."/>
            <person name="Okumura C.Y."/>
            <person name="Schneider R."/>
            <person name="Smith A.J."/>
            <person name="Vanacova S."/>
            <person name="Villalvazo M."/>
            <person name="Haas B.J."/>
            <person name="Pertea M."/>
            <person name="Feldblyum T.V."/>
            <person name="Utterback T.R."/>
            <person name="Shu C.L."/>
            <person name="Osoegawa K."/>
            <person name="de Jong P.J."/>
            <person name="Hrdy I."/>
            <person name="Horvathova L."/>
            <person name="Zubacova Z."/>
            <person name="Dolezal P."/>
            <person name="Malik S.B."/>
            <person name="Logsdon J.M. Jr."/>
            <person name="Henze K."/>
            <person name="Gupta A."/>
            <person name="Wang C.C."/>
            <person name="Dunne R.L."/>
            <person name="Upcroft J.A."/>
            <person name="Upcroft P."/>
            <person name="White O."/>
            <person name="Salzberg S.L."/>
            <person name="Tang P."/>
            <person name="Chiu C.-H."/>
            <person name="Lee Y.-S."/>
            <person name="Embley T.M."/>
            <person name="Coombs G.H."/>
            <person name="Mottram J.C."/>
            <person name="Tachezy J."/>
            <person name="Fraser-Liggett C.M."/>
            <person name="Johnson P.J."/>
        </authorList>
    </citation>
    <scope>NUCLEOTIDE SEQUENCE [LARGE SCALE GENOMIC DNA]</scope>
    <source>
        <strain evidence="3">G3</strain>
    </source>
</reference>
<dbReference type="RefSeq" id="XP_001583650.1">
    <property type="nucleotide sequence ID" value="XM_001583600.1"/>
</dbReference>
<dbReference type="VEuPathDB" id="TrichDB:TVAG_475920"/>
<dbReference type="KEGG" id="tva:5468222"/>
<evidence type="ECO:0000313" key="4">
    <source>
        <dbReference type="Proteomes" id="UP000001542"/>
    </source>
</evidence>
<keyword evidence="1" id="KW-0175">Coiled coil</keyword>
<feature type="region of interest" description="Disordered" evidence="2">
    <location>
        <begin position="1055"/>
        <end position="1079"/>
    </location>
</feature>
<dbReference type="VEuPathDB" id="TrichDB:TVAGG3_0265900"/>
<dbReference type="SMR" id="A2DA16"/>
<gene>
    <name evidence="3" type="ORF">TVAG_475920</name>
</gene>
<feature type="coiled-coil region" evidence="1">
    <location>
        <begin position="317"/>
        <end position="365"/>
    </location>
</feature>
<dbReference type="PANTHER" id="PTHR19327:SF0">
    <property type="entry name" value="GOLGIN SUBFAMILY A MEMBER 4"/>
    <property type="match status" value="1"/>
</dbReference>
<name>A2DA16_TRIV3</name>
<dbReference type="EMBL" id="DS113182">
    <property type="protein sequence ID" value="EAY22664.1"/>
    <property type="molecule type" value="Genomic_DNA"/>
</dbReference>
<evidence type="ECO:0000256" key="1">
    <source>
        <dbReference type="SAM" id="Coils"/>
    </source>
</evidence>
<organism evidence="3 4">
    <name type="scientific">Trichomonas vaginalis (strain ATCC PRA-98 / G3)</name>
    <dbReference type="NCBI Taxonomy" id="412133"/>
    <lineage>
        <taxon>Eukaryota</taxon>
        <taxon>Metamonada</taxon>
        <taxon>Parabasalia</taxon>
        <taxon>Trichomonadida</taxon>
        <taxon>Trichomonadidae</taxon>
        <taxon>Trichomonas</taxon>
    </lineage>
</organism>
<dbReference type="Proteomes" id="UP000001542">
    <property type="component" value="Unassembled WGS sequence"/>
</dbReference>
<feature type="coiled-coil region" evidence="1">
    <location>
        <begin position="126"/>
        <end position="269"/>
    </location>
</feature>
<dbReference type="InParanoid" id="A2DA16"/>
<keyword evidence="4" id="KW-1185">Reference proteome</keyword>
<proteinExistence type="predicted"/>
<evidence type="ECO:0000256" key="2">
    <source>
        <dbReference type="SAM" id="MobiDB-lite"/>
    </source>
</evidence>
<reference evidence="3" key="1">
    <citation type="submission" date="2006-10" db="EMBL/GenBank/DDBJ databases">
        <authorList>
            <person name="Amadeo P."/>
            <person name="Zhao Q."/>
            <person name="Wortman J."/>
            <person name="Fraser-Liggett C."/>
            <person name="Carlton J."/>
        </authorList>
    </citation>
    <scope>NUCLEOTIDE SEQUENCE</scope>
    <source>
        <strain evidence="3">G3</strain>
    </source>
</reference>
<feature type="region of interest" description="Disordered" evidence="2">
    <location>
        <begin position="874"/>
        <end position="897"/>
    </location>
</feature>
<accession>A2DA16</accession>